<evidence type="ECO:0000313" key="2">
    <source>
        <dbReference type="EMBL" id="TNN06001.1"/>
    </source>
</evidence>
<feature type="compositionally biased region" description="Basic residues" evidence="1">
    <location>
        <begin position="774"/>
        <end position="800"/>
    </location>
</feature>
<feature type="compositionally biased region" description="Basic residues" evidence="1">
    <location>
        <begin position="934"/>
        <end position="945"/>
    </location>
</feature>
<feature type="compositionally biased region" description="Low complexity" evidence="1">
    <location>
        <begin position="807"/>
        <end position="819"/>
    </location>
</feature>
<gene>
    <name evidence="2" type="ORF">EWB00_008694</name>
</gene>
<reference evidence="2 3" key="1">
    <citation type="submission" date="2019-03" db="EMBL/GenBank/DDBJ databases">
        <title>An improved genome assembly of the fluke Schistosoma japonicum.</title>
        <authorList>
            <person name="Hu W."/>
            <person name="Luo F."/>
            <person name="Yin M."/>
            <person name="Mo X."/>
            <person name="Sun C."/>
            <person name="Wu Q."/>
            <person name="Zhu B."/>
            <person name="Xiang M."/>
            <person name="Wang J."/>
            <person name="Wang Y."/>
            <person name="Zhang T."/>
            <person name="Xu B."/>
            <person name="Zheng H."/>
            <person name="Feng Z."/>
        </authorList>
    </citation>
    <scope>NUCLEOTIDE SEQUENCE [LARGE SCALE GENOMIC DNA]</scope>
    <source>
        <strain evidence="2">HuSjv2</strain>
        <tissue evidence="2">Worms</tissue>
    </source>
</reference>
<feature type="region of interest" description="Disordered" evidence="1">
    <location>
        <begin position="552"/>
        <end position="586"/>
    </location>
</feature>
<keyword evidence="3" id="KW-1185">Reference proteome</keyword>
<protein>
    <submittedName>
        <fullName evidence="2">Uncharacterized protein</fullName>
    </submittedName>
</protein>
<organism evidence="2 3">
    <name type="scientific">Schistosoma japonicum</name>
    <name type="common">Blood fluke</name>
    <dbReference type="NCBI Taxonomy" id="6182"/>
    <lineage>
        <taxon>Eukaryota</taxon>
        <taxon>Metazoa</taxon>
        <taxon>Spiralia</taxon>
        <taxon>Lophotrochozoa</taxon>
        <taxon>Platyhelminthes</taxon>
        <taxon>Trematoda</taxon>
        <taxon>Digenea</taxon>
        <taxon>Strigeidida</taxon>
        <taxon>Schistosomatoidea</taxon>
        <taxon>Schistosomatidae</taxon>
        <taxon>Schistosoma</taxon>
    </lineage>
</organism>
<proteinExistence type="predicted"/>
<feature type="compositionally biased region" description="Polar residues" evidence="1">
    <location>
        <begin position="123"/>
        <end position="135"/>
    </location>
</feature>
<dbReference type="STRING" id="6182.A0A4Z2CP53"/>
<evidence type="ECO:0000256" key="1">
    <source>
        <dbReference type="SAM" id="MobiDB-lite"/>
    </source>
</evidence>
<feature type="compositionally biased region" description="Low complexity" evidence="1">
    <location>
        <begin position="923"/>
        <end position="933"/>
    </location>
</feature>
<dbReference type="Proteomes" id="UP000311919">
    <property type="component" value="Unassembled WGS sequence"/>
</dbReference>
<dbReference type="OrthoDB" id="6263445at2759"/>
<feature type="region of interest" description="Disordered" evidence="1">
    <location>
        <begin position="915"/>
        <end position="946"/>
    </location>
</feature>
<name>A0A4Z2CP53_SCHJA</name>
<accession>A0A4Z2CP53</accession>
<evidence type="ECO:0000313" key="3">
    <source>
        <dbReference type="Proteomes" id="UP000311919"/>
    </source>
</evidence>
<feature type="region of interest" description="Disordered" evidence="1">
    <location>
        <begin position="234"/>
        <end position="254"/>
    </location>
</feature>
<dbReference type="EMBL" id="SKCS01000487">
    <property type="protein sequence ID" value="TNN06001.1"/>
    <property type="molecule type" value="Genomic_DNA"/>
</dbReference>
<sequence length="1428" mass="159966">MIIKSELTKCEIELIDCFGEHQSQLFYNRIRIYNPSWNKCSKSKFDVKLGCTVPLDLSNNKNEPILCTPIHFFQRLNDRQGQQQQNRTSNSGCIQSKHGDMKLASHINMDYASSNKSDDSLNEIPSSPSSNRTNLIDNVSTNHALATIRVYFPVKLMNSANELKISSDLKKRFHLSPHLHEFVAYPELLTLPIDQLSICILKGIAMIHSLIQCTLLVPKELYMLEKDQSLQGIHNDGFHDDSNNNNNENGNRIQKLEENNGSSSFSFTSSEEKHFVIVNRGIYNRISALIRMNTEKMMIMPKRLKWSLALINNCKNAQLNYNCLDCNNVVSNSLQLTNQTCSINNELLTNNSNENCTNNSDHRHIDNHDKVNSNNNCKDYLRDWAGLSINDLSGDRDHHCHRRDQYDDFSVNKELHKISTSPLSSSLSVNYNSSGDNSLSQDCSSCTTIPSCHVVVNNQSMYNNAMNTIRIAFVRRESSECGSAIASCFLQNKYSPAKLRRSRLRGTDSLVIKFKRHIVSNDYFPSELVPNSIVQYSDQSVCDKCPNYSTSSMPTSTISTANTTSVTATDIGESNNNPNNNSAEKRMRHDQNKILCILTSPLNYASNYYPRNTCYDNNRLLSPTTLTTSSIASRVKWGANLTLLSCNSTSNDTKTNHTMNHQLNSDINTTKELNQFTNGIFLGHSKTLSSSLMRKTSQYELDRIILHPRPRIPPKRLDLANQDLELALKRSLSDCTMKSSNKNYYNNSIKKSLAYTVRMNNQLTENKDSANKNHVCRTKTVLRSKRKRHKPFTNSRRQKSKTANIKSQSSPTTDSTDNSFTSNLSHIVSDDSVVSDLNESDDRLMVLMNEQLSRLPLPKLTLAKNSIGEFNVVENREENIIKCPETSDNKITTNDRIITNTSSTYSITNNSVMNDCQPTNHRSSASSSLSSKLATRKPLKRKSQNKQRINCLSNDKIVSKVSHINSEALQNSNNIYNIIVDEVKHPFLTNIGLANNSGQVTTKTMATYTTTPTTTTRSFVTDGGYSTSITNCDYKSVVDCVMPNISTENPTHLPKQATHQHEIQKSPGLINTTTIVDSLQSAVHNTLVTPCPVSMTTSPISCDRFMIFNSQHQNVSYLSPIQPVTMWSRLTNPLPAPDPPTKLFNTKRVPFQQPPLPPPNIPIHKPQSHPVIASVNSICTNQMTPQTLITNHFPYYPTSNPTTIPMNSTINLPTDIYLNQNMRTNVLSIAKNNASEPFCDPTSSNDLNSKQFLQNLHNVQLSNQPYSCFPSTPIHSAPHPPTHFSLASSLSSSPTSSIFNGSQNQHWQCTNNQFVNFPLNPNISKLTGNISVGYDAPTLAVPSGNPNNSNNNQHNSFLSYPFLIPNPTFTNFVQQLNFCNSTTPLLGSCPSSSLQSMLGASFILDTQNYSNITNNNALQNCNWVPTSY</sequence>
<feature type="compositionally biased region" description="Polar residues" evidence="1">
    <location>
        <begin position="561"/>
        <end position="574"/>
    </location>
</feature>
<feature type="region of interest" description="Disordered" evidence="1">
    <location>
        <begin position="764"/>
        <end position="819"/>
    </location>
</feature>
<feature type="region of interest" description="Disordered" evidence="1">
    <location>
        <begin position="114"/>
        <end position="135"/>
    </location>
</feature>
<comment type="caution">
    <text evidence="2">The sequence shown here is derived from an EMBL/GenBank/DDBJ whole genome shotgun (WGS) entry which is preliminary data.</text>
</comment>